<protein>
    <submittedName>
        <fullName evidence="1">Uncharacterized protein</fullName>
    </submittedName>
</protein>
<dbReference type="RefSeq" id="WP_092352264.1">
    <property type="nucleotide sequence ID" value="NZ_FOIN01000003.1"/>
</dbReference>
<organism evidence="1 2">
    <name type="scientific">Thomasclavelia cocleata</name>
    <dbReference type="NCBI Taxonomy" id="69824"/>
    <lineage>
        <taxon>Bacteria</taxon>
        <taxon>Bacillati</taxon>
        <taxon>Bacillota</taxon>
        <taxon>Erysipelotrichia</taxon>
        <taxon>Erysipelotrichales</taxon>
        <taxon>Coprobacillaceae</taxon>
        <taxon>Thomasclavelia</taxon>
    </lineage>
</organism>
<accession>A0A1I0CP64</accession>
<dbReference type="GeneID" id="78287592"/>
<reference evidence="2" key="1">
    <citation type="submission" date="2016-10" db="EMBL/GenBank/DDBJ databases">
        <authorList>
            <person name="Varghese N."/>
            <person name="Submissions S."/>
        </authorList>
    </citation>
    <scope>NUCLEOTIDE SEQUENCE [LARGE SCALE GENOMIC DNA]</scope>
    <source>
        <strain evidence="2">DSM 1551</strain>
    </source>
</reference>
<evidence type="ECO:0000313" key="1">
    <source>
        <dbReference type="EMBL" id="SET21058.1"/>
    </source>
</evidence>
<keyword evidence="2" id="KW-1185">Reference proteome</keyword>
<dbReference type="AlphaFoldDB" id="A0A1I0CP64"/>
<dbReference type="EMBL" id="FOIN01000003">
    <property type="protein sequence ID" value="SET21058.1"/>
    <property type="molecule type" value="Genomic_DNA"/>
</dbReference>
<gene>
    <name evidence="1" type="ORF">SAMN04489758_103138</name>
</gene>
<sequence>MLKDNGEHGTSSILNTELVSVEVRNGKGKSYYAKDKLEGLGLKYRRTGKYAGHWEGNVNKITIDELTSLCKKV</sequence>
<name>A0A1I0CP64_9FIRM</name>
<dbReference type="Proteomes" id="UP000198558">
    <property type="component" value="Unassembled WGS sequence"/>
</dbReference>
<evidence type="ECO:0000313" key="2">
    <source>
        <dbReference type="Proteomes" id="UP000198558"/>
    </source>
</evidence>
<proteinExistence type="predicted"/>